<feature type="transmembrane region" description="Helical" evidence="1">
    <location>
        <begin position="132"/>
        <end position="150"/>
    </location>
</feature>
<evidence type="ECO:0008006" key="4">
    <source>
        <dbReference type="Google" id="ProtNLM"/>
    </source>
</evidence>
<dbReference type="GO" id="GO:0015098">
    <property type="term" value="F:molybdate ion transmembrane transporter activity"/>
    <property type="evidence" value="ECO:0007669"/>
    <property type="project" value="InterPro"/>
</dbReference>
<reference evidence="2 3" key="1">
    <citation type="journal article" date="2014" name="BMC Genomics">
        <title>Genome sequencing of four Aureobasidium pullulans varieties: biotechnological potential, stress tolerance, and description of new species.</title>
        <authorList>
            <person name="Gostin Ar C."/>
            <person name="Ohm R.A."/>
            <person name="Kogej T."/>
            <person name="Sonjak S."/>
            <person name="Turk M."/>
            <person name="Zajc J."/>
            <person name="Zalar P."/>
            <person name="Grube M."/>
            <person name="Sun H."/>
            <person name="Han J."/>
            <person name="Sharma A."/>
            <person name="Chiniquy J."/>
            <person name="Ngan C.Y."/>
            <person name="Lipzen A."/>
            <person name="Barry K."/>
            <person name="Grigoriev I.V."/>
            <person name="Gunde-Cimerman N."/>
        </authorList>
    </citation>
    <scope>NUCLEOTIDE SEQUENCE [LARGE SCALE GENOMIC DNA]</scope>
    <source>
        <strain evidence="2 3">CBS 147.97</strain>
    </source>
</reference>
<organism evidence="2 3">
    <name type="scientific">Aureobasidium namibiae CBS 147.97</name>
    <dbReference type="NCBI Taxonomy" id="1043004"/>
    <lineage>
        <taxon>Eukaryota</taxon>
        <taxon>Fungi</taxon>
        <taxon>Dikarya</taxon>
        <taxon>Ascomycota</taxon>
        <taxon>Pezizomycotina</taxon>
        <taxon>Dothideomycetes</taxon>
        <taxon>Dothideomycetidae</taxon>
        <taxon>Dothideales</taxon>
        <taxon>Saccotheciaceae</taxon>
        <taxon>Aureobasidium</taxon>
    </lineage>
</organism>
<evidence type="ECO:0000256" key="1">
    <source>
        <dbReference type="SAM" id="Phobius"/>
    </source>
</evidence>
<proteinExistence type="predicted"/>
<feature type="transmembrane region" description="Helical" evidence="1">
    <location>
        <begin position="55"/>
        <end position="77"/>
    </location>
</feature>
<dbReference type="RefSeq" id="XP_013430993.1">
    <property type="nucleotide sequence ID" value="XM_013575539.1"/>
</dbReference>
<feature type="transmembrane region" description="Helical" evidence="1">
    <location>
        <begin position="97"/>
        <end position="120"/>
    </location>
</feature>
<feature type="transmembrane region" description="Helical" evidence="1">
    <location>
        <begin position="184"/>
        <end position="202"/>
    </location>
</feature>
<keyword evidence="3" id="KW-1185">Reference proteome</keyword>
<sequence>MMVSLYSRLVSVNKHNLRTLKSQPLNELSGALGDLGTLLPLLIALTLTKSISLSATLVFSGLANIVTGVAFGIPLPVQPMKAIAAIAISQSYTINENISAGLFVGGVVTFLSLTGLLKWFGRVVPIPVVRGIQMGAGFALVISAGTSLLKPLGWTAPNWSDNWLWAIAAFVFLLCSSLIPRVPYALLVFILGLTLSGIYLSTSHSSTQPSGFHAWHPHTYIPSLRDFYKGAFEAGLPQLPLTTLNSILAVTSLSASLFPSSSPPTPSNTQIGLSVGLANLIGCWFGAMPICHGSGGLAAQHRFGARSGASIIILGLVKLILGLVAGEGIIPLLQRFPKSLLGIMVLAAGVELAKVGQSLDDVQDAWQETEQENDDAAAAAATDKRRQLNEQQKKDRWAVMLVTVAGCLALKNDAVGFIAGMVWHWGLKASEAVQQRQWTGQRRLTRFFTASEYRNGEDAPLLHDDRADEERVAYIT</sequence>
<dbReference type="AlphaFoldDB" id="A0A074XPJ1"/>
<evidence type="ECO:0000313" key="3">
    <source>
        <dbReference type="Proteomes" id="UP000027730"/>
    </source>
</evidence>
<dbReference type="Proteomes" id="UP000027730">
    <property type="component" value="Unassembled WGS sequence"/>
</dbReference>
<dbReference type="OrthoDB" id="5402974at2759"/>
<evidence type="ECO:0000313" key="2">
    <source>
        <dbReference type="EMBL" id="KEQ76506.1"/>
    </source>
</evidence>
<name>A0A074XPJ1_9PEZI</name>
<dbReference type="PANTHER" id="PTHR31970:SF9">
    <property type="entry name" value="MOLYBDATE TRANSPORTER 2"/>
    <property type="match status" value="1"/>
</dbReference>
<dbReference type="HOGENOM" id="CLU_032158_1_1_1"/>
<dbReference type="GeneID" id="25412981"/>
<protein>
    <recommendedName>
        <fullName evidence="4">Sulfate transporter</fullName>
    </recommendedName>
</protein>
<dbReference type="InterPro" id="IPR031563">
    <property type="entry name" value="MOT1/MOT2"/>
</dbReference>
<keyword evidence="1" id="KW-0472">Membrane</keyword>
<feature type="transmembrane region" description="Helical" evidence="1">
    <location>
        <begin position="310"/>
        <end position="333"/>
    </location>
</feature>
<accession>A0A074XPJ1</accession>
<dbReference type="Pfam" id="PF16983">
    <property type="entry name" value="MFS_MOT1"/>
    <property type="match status" value="2"/>
</dbReference>
<gene>
    <name evidence="2" type="ORF">M436DRAFT_60337</name>
</gene>
<dbReference type="EMBL" id="KL584703">
    <property type="protein sequence ID" value="KEQ76506.1"/>
    <property type="molecule type" value="Genomic_DNA"/>
</dbReference>
<feature type="transmembrane region" description="Helical" evidence="1">
    <location>
        <begin position="162"/>
        <end position="179"/>
    </location>
</feature>
<dbReference type="PANTHER" id="PTHR31970">
    <property type="match status" value="1"/>
</dbReference>
<keyword evidence="1" id="KW-1133">Transmembrane helix</keyword>
<dbReference type="STRING" id="1043004.A0A074XPJ1"/>
<feature type="transmembrane region" description="Helical" evidence="1">
    <location>
        <begin position="271"/>
        <end position="290"/>
    </location>
</feature>
<keyword evidence="1" id="KW-0812">Transmembrane</keyword>